<dbReference type="Proteomes" id="UP000294692">
    <property type="component" value="Unassembled WGS sequence"/>
</dbReference>
<name>A0A4R3VBT5_9BURK</name>
<dbReference type="EMBL" id="SMBX01000001">
    <property type="protein sequence ID" value="TCV02746.1"/>
    <property type="molecule type" value="Genomic_DNA"/>
</dbReference>
<sequence>MIAAPAGSDIWERCQGGQYIQPLSGTLYRLVESQEQVATLHYVDTLEEQALLEDLLEQVKPDHPLPVEGLHYLLKTPFRYPPLAWGSRFGRTHESGIFYGGCAIATTLAEAAYYRFVFWYSMQGEPIKDHLRSEHTLFSAGYRCARGIRLQEPPFQAHENLLRHPQAYAPTQQLGSAMRAAEVEAFEYRSARDPGQGICVGLFTPRALRNKKPSAMHQWLCEITADTVQFRRFGDKETLAFPLPTFLVDGKLPLPA</sequence>
<feature type="domain" description="RES" evidence="1">
    <location>
        <begin position="77"/>
        <end position="214"/>
    </location>
</feature>
<gene>
    <name evidence="2" type="ORF">EV686_101203</name>
</gene>
<evidence type="ECO:0000313" key="2">
    <source>
        <dbReference type="EMBL" id="TCV02746.1"/>
    </source>
</evidence>
<dbReference type="OrthoDB" id="9799238at2"/>
<accession>A0A4R3VBT5</accession>
<proteinExistence type="predicted"/>
<protein>
    <submittedName>
        <fullName evidence="2">RES domain-containing protein</fullName>
    </submittedName>
</protein>
<evidence type="ECO:0000313" key="3">
    <source>
        <dbReference type="Proteomes" id="UP000294692"/>
    </source>
</evidence>
<dbReference type="InterPro" id="IPR014914">
    <property type="entry name" value="RES_dom"/>
</dbReference>
<keyword evidence="3" id="KW-1185">Reference proteome</keyword>
<organism evidence="2 3">
    <name type="scientific">Paracandidimonas soli</name>
    <dbReference type="NCBI Taxonomy" id="1917182"/>
    <lineage>
        <taxon>Bacteria</taxon>
        <taxon>Pseudomonadati</taxon>
        <taxon>Pseudomonadota</taxon>
        <taxon>Betaproteobacteria</taxon>
        <taxon>Burkholderiales</taxon>
        <taxon>Alcaligenaceae</taxon>
        <taxon>Paracandidimonas</taxon>
    </lineage>
</organism>
<dbReference type="RefSeq" id="WP_132472572.1">
    <property type="nucleotide sequence ID" value="NZ_JBHRVM010000001.1"/>
</dbReference>
<dbReference type="AlphaFoldDB" id="A0A4R3VBT5"/>
<dbReference type="Pfam" id="PF08808">
    <property type="entry name" value="RES"/>
    <property type="match status" value="1"/>
</dbReference>
<comment type="caution">
    <text evidence="2">The sequence shown here is derived from an EMBL/GenBank/DDBJ whole genome shotgun (WGS) entry which is preliminary data.</text>
</comment>
<reference evidence="2 3" key="1">
    <citation type="submission" date="2019-03" db="EMBL/GenBank/DDBJ databases">
        <title>Genomic Encyclopedia of Type Strains, Phase IV (KMG-IV): sequencing the most valuable type-strain genomes for metagenomic binning, comparative biology and taxonomic classification.</title>
        <authorList>
            <person name="Goeker M."/>
        </authorList>
    </citation>
    <scope>NUCLEOTIDE SEQUENCE [LARGE SCALE GENOMIC DNA]</scope>
    <source>
        <strain evidence="2 3">DSM 100048</strain>
    </source>
</reference>
<evidence type="ECO:0000259" key="1">
    <source>
        <dbReference type="SMART" id="SM00953"/>
    </source>
</evidence>
<dbReference type="SMART" id="SM00953">
    <property type="entry name" value="RES"/>
    <property type="match status" value="1"/>
</dbReference>